<dbReference type="HOGENOM" id="CLU_1992920_0_0_1"/>
<protein>
    <submittedName>
        <fullName evidence="1">Uncharacterized protein</fullName>
    </submittedName>
</protein>
<dbReference type="AlphaFoldDB" id="W4K3L3"/>
<dbReference type="eggNOG" id="ENOG502SUXC">
    <property type="taxonomic scope" value="Eukaryota"/>
</dbReference>
<evidence type="ECO:0000313" key="1">
    <source>
        <dbReference type="EMBL" id="ETW79925.1"/>
    </source>
</evidence>
<name>W4K3L3_HETIT</name>
<keyword evidence="2" id="KW-1185">Reference proteome</keyword>
<proteinExistence type="predicted"/>
<dbReference type="GeneID" id="20676319"/>
<dbReference type="Proteomes" id="UP000030671">
    <property type="component" value="Unassembled WGS sequence"/>
</dbReference>
<evidence type="ECO:0000313" key="2">
    <source>
        <dbReference type="Proteomes" id="UP000030671"/>
    </source>
</evidence>
<gene>
    <name evidence="1" type="ORF">HETIRDRAFT_452968</name>
</gene>
<accession>W4K3L3</accession>
<reference evidence="1 2" key="1">
    <citation type="journal article" date="2012" name="New Phytol.">
        <title>Insight into trade-off between wood decay and parasitism from the genome of a fungal forest pathogen.</title>
        <authorList>
            <person name="Olson A."/>
            <person name="Aerts A."/>
            <person name="Asiegbu F."/>
            <person name="Belbahri L."/>
            <person name="Bouzid O."/>
            <person name="Broberg A."/>
            <person name="Canback B."/>
            <person name="Coutinho P.M."/>
            <person name="Cullen D."/>
            <person name="Dalman K."/>
            <person name="Deflorio G."/>
            <person name="van Diepen L.T."/>
            <person name="Dunand C."/>
            <person name="Duplessis S."/>
            <person name="Durling M."/>
            <person name="Gonthier P."/>
            <person name="Grimwood J."/>
            <person name="Fossdal C.G."/>
            <person name="Hansson D."/>
            <person name="Henrissat B."/>
            <person name="Hietala A."/>
            <person name="Himmelstrand K."/>
            <person name="Hoffmeister D."/>
            <person name="Hogberg N."/>
            <person name="James T.Y."/>
            <person name="Karlsson M."/>
            <person name="Kohler A."/>
            <person name="Kues U."/>
            <person name="Lee Y.H."/>
            <person name="Lin Y.C."/>
            <person name="Lind M."/>
            <person name="Lindquist E."/>
            <person name="Lombard V."/>
            <person name="Lucas S."/>
            <person name="Lunden K."/>
            <person name="Morin E."/>
            <person name="Murat C."/>
            <person name="Park J."/>
            <person name="Raffaello T."/>
            <person name="Rouze P."/>
            <person name="Salamov A."/>
            <person name="Schmutz J."/>
            <person name="Solheim H."/>
            <person name="Stahlberg J."/>
            <person name="Velez H."/>
            <person name="de Vries R.P."/>
            <person name="Wiebenga A."/>
            <person name="Woodward S."/>
            <person name="Yakovlev I."/>
            <person name="Garbelotto M."/>
            <person name="Martin F."/>
            <person name="Grigoriev I.V."/>
            <person name="Stenlid J."/>
        </authorList>
    </citation>
    <scope>NUCLEOTIDE SEQUENCE [LARGE SCALE GENOMIC DNA]</scope>
    <source>
        <strain evidence="1 2">TC 32-1</strain>
    </source>
</reference>
<sequence>MPSVAQVFTLFNTTSYTLIPIYPSPLYDLTHYLNPNLVGALYHITFTNNEAPIMLEQDGLDNLTNFFFYLQQIVMTPVTNYRNKGLLNLPALRSDMISYRPNGYSSLSMNLLLRHSPTKWINTLK</sequence>
<dbReference type="KEGG" id="hir:HETIRDRAFT_452968"/>
<dbReference type="RefSeq" id="XP_009548458.1">
    <property type="nucleotide sequence ID" value="XM_009550163.1"/>
</dbReference>
<dbReference type="InParanoid" id="W4K3L3"/>
<dbReference type="EMBL" id="KI925460">
    <property type="protein sequence ID" value="ETW79925.1"/>
    <property type="molecule type" value="Genomic_DNA"/>
</dbReference>
<organism evidence="1 2">
    <name type="scientific">Heterobasidion irregulare (strain TC 32-1)</name>
    <dbReference type="NCBI Taxonomy" id="747525"/>
    <lineage>
        <taxon>Eukaryota</taxon>
        <taxon>Fungi</taxon>
        <taxon>Dikarya</taxon>
        <taxon>Basidiomycota</taxon>
        <taxon>Agaricomycotina</taxon>
        <taxon>Agaricomycetes</taxon>
        <taxon>Russulales</taxon>
        <taxon>Bondarzewiaceae</taxon>
        <taxon>Heterobasidion</taxon>
        <taxon>Heterobasidion annosum species complex</taxon>
    </lineage>
</organism>